<gene>
    <name evidence="3" type="ORF">B4U37_03565</name>
</gene>
<name>A0ABN4ZHC3_9BACI</name>
<dbReference type="Pfam" id="PF04740">
    <property type="entry name" value="LXG"/>
    <property type="match status" value="1"/>
</dbReference>
<comment type="similarity">
    <text evidence="1">In the N-terminal section; belongs to the LXG family.</text>
</comment>
<sequence>MMKVLDVSSLYEGIRGMTQQLSQLEKQLNGVENSIRSFVASKDSFRGKGANAIRRFYEYAHLPFL</sequence>
<reference evidence="3 4" key="1">
    <citation type="submission" date="2017-04" db="EMBL/GenBank/DDBJ databases">
        <title>Complete Genome Sequence of the Bacillus horikoshii 20a strain from Cuatro Cienegas, Coahuila, Mexico.</title>
        <authorList>
            <person name="Zarza E."/>
            <person name="Alcaraz L.D."/>
            <person name="Aguilar-Salinas B."/>
            <person name="Islas A."/>
            <person name="Olmedo-Alvarez G."/>
        </authorList>
    </citation>
    <scope>NUCLEOTIDE SEQUENCE [LARGE SCALE GENOMIC DNA]</scope>
    <source>
        <strain evidence="3 4">20a</strain>
    </source>
</reference>
<evidence type="ECO:0000259" key="2">
    <source>
        <dbReference type="Pfam" id="PF04740"/>
    </source>
</evidence>
<organism evidence="3 4">
    <name type="scientific">Sutcliffiella horikoshii</name>
    <dbReference type="NCBI Taxonomy" id="79883"/>
    <lineage>
        <taxon>Bacteria</taxon>
        <taxon>Bacillati</taxon>
        <taxon>Bacillota</taxon>
        <taxon>Bacilli</taxon>
        <taxon>Bacillales</taxon>
        <taxon>Bacillaceae</taxon>
        <taxon>Sutcliffiella</taxon>
    </lineage>
</organism>
<dbReference type="InterPro" id="IPR006829">
    <property type="entry name" value="LXG_dom"/>
</dbReference>
<protein>
    <recommendedName>
        <fullName evidence="2">LXG domain-containing protein</fullName>
    </recommendedName>
</protein>
<feature type="domain" description="LXG" evidence="2">
    <location>
        <begin position="3"/>
        <end position="65"/>
    </location>
</feature>
<accession>A0ABN4ZHC3</accession>
<evidence type="ECO:0000256" key="1">
    <source>
        <dbReference type="ARBA" id="ARBA00034117"/>
    </source>
</evidence>
<dbReference type="EMBL" id="CP020880">
    <property type="protein sequence ID" value="ART75176.1"/>
    <property type="molecule type" value="Genomic_DNA"/>
</dbReference>
<keyword evidence="4" id="KW-1185">Reference proteome</keyword>
<evidence type="ECO:0000313" key="3">
    <source>
        <dbReference type="EMBL" id="ART75176.1"/>
    </source>
</evidence>
<proteinExistence type="inferred from homology"/>
<evidence type="ECO:0000313" key="4">
    <source>
        <dbReference type="Proteomes" id="UP000195573"/>
    </source>
</evidence>
<dbReference type="Proteomes" id="UP000195573">
    <property type="component" value="Chromosome"/>
</dbReference>